<reference evidence="2 3" key="1">
    <citation type="journal article" date="2021" name="BMC Genomics">
        <title>Datura genome reveals duplications of psychoactive alkaloid biosynthetic genes and high mutation rate following tissue culture.</title>
        <authorList>
            <person name="Rajewski A."/>
            <person name="Carter-House D."/>
            <person name="Stajich J."/>
            <person name="Litt A."/>
        </authorList>
    </citation>
    <scope>NUCLEOTIDE SEQUENCE [LARGE SCALE GENOMIC DNA]</scope>
    <source>
        <strain evidence="2">AR-01</strain>
    </source>
</reference>
<protein>
    <submittedName>
        <fullName evidence="2">Uncharacterized protein</fullName>
    </submittedName>
</protein>
<evidence type="ECO:0000313" key="2">
    <source>
        <dbReference type="EMBL" id="MCE3049908.1"/>
    </source>
</evidence>
<dbReference type="EMBL" id="JACEIK010007231">
    <property type="protein sequence ID" value="MCE3049908.1"/>
    <property type="molecule type" value="Genomic_DNA"/>
</dbReference>
<feature type="compositionally biased region" description="Polar residues" evidence="1">
    <location>
        <begin position="49"/>
        <end position="59"/>
    </location>
</feature>
<evidence type="ECO:0000256" key="1">
    <source>
        <dbReference type="SAM" id="MobiDB-lite"/>
    </source>
</evidence>
<name>A0ABS8WKG1_DATST</name>
<keyword evidence="3" id="KW-1185">Reference proteome</keyword>
<gene>
    <name evidence="2" type="ORF">HAX54_046103</name>
</gene>
<comment type="caution">
    <text evidence="2">The sequence shown here is derived from an EMBL/GenBank/DDBJ whole genome shotgun (WGS) entry which is preliminary data.</text>
</comment>
<sequence length="59" mass="7001">MVHMFNQLTSVAVSRNHSEEVHNRRSEEYTVFLEEGPSTDRWTHEETKANPNQQSKIWT</sequence>
<evidence type="ECO:0000313" key="3">
    <source>
        <dbReference type="Proteomes" id="UP000823775"/>
    </source>
</evidence>
<feature type="non-terminal residue" evidence="2">
    <location>
        <position position="59"/>
    </location>
</feature>
<dbReference type="Proteomes" id="UP000823775">
    <property type="component" value="Unassembled WGS sequence"/>
</dbReference>
<feature type="compositionally biased region" description="Polar residues" evidence="1">
    <location>
        <begin position="1"/>
        <end position="15"/>
    </location>
</feature>
<feature type="compositionally biased region" description="Basic and acidic residues" evidence="1">
    <location>
        <begin position="16"/>
        <end position="28"/>
    </location>
</feature>
<organism evidence="2 3">
    <name type="scientific">Datura stramonium</name>
    <name type="common">Jimsonweed</name>
    <name type="synonym">Common thornapple</name>
    <dbReference type="NCBI Taxonomy" id="4076"/>
    <lineage>
        <taxon>Eukaryota</taxon>
        <taxon>Viridiplantae</taxon>
        <taxon>Streptophyta</taxon>
        <taxon>Embryophyta</taxon>
        <taxon>Tracheophyta</taxon>
        <taxon>Spermatophyta</taxon>
        <taxon>Magnoliopsida</taxon>
        <taxon>eudicotyledons</taxon>
        <taxon>Gunneridae</taxon>
        <taxon>Pentapetalae</taxon>
        <taxon>asterids</taxon>
        <taxon>lamiids</taxon>
        <taxon>Solanales</taxon>
        <taxon>Solanaceae</taxon>
        <taxon>Solanoideae</taxon>
        <taxon>Datureae</taxon>
        <taxon>Datura</taxon>
    </lineage>
</organism>
<proteinExistence type="predicted"/>
<accession>A0ABS8WKG1</accession>
<feature type="region of interest" description="Disordered" evidence="1">
    <location>
        <begin position="1"/>
        <end position="59"/>
    </location>
</feature>